<feature type="compositionally biased region" description="Polar residues" evidence="13">
    <location>
        <begin position="167"/>
        <end position="176"/>
    </location>
</feature>
<evidence type="ECO:0000256" key="9">
    <source>
        <dbReference type="ARBA" id="ARBA00023121"/>
    </source>
</evidence>
<evidence type="ECO:0000256" key="8">
    <source>
        <dbReference type="ARBA" id="ARBA00023054"/>
    </source>
</evidence>
<evidence type="ECO:0000256" key="1">
    <source>
        <dbReference type="ARBA" id="ARBA00004294"/>
    </source>
</evidence>
<dbReference type="Proteomes" id="UP001159405">
    <property type="component" value="Unassembled WGS sequence"/>
</dbReference>
<dbReference type="PANTHER" id="PTHR21771">
    <property type="entry name" value="MITOCHONDRIA-EATING PROTEIN-RELATED"/>
    <property type="match status" value="1"/>
</dbReference>
<feature type="domain" description="Mitochondria-eating protein C-terminal" evidence="14">
    <location>
        <begin position="265"/>
        <end position="454"/>
    </location>
</feature>
<evidence type="ECO:0000256" key="3">
    <source>
        <dbReference type="ARBA" id="ARBA00004496"/>
    </source>
</evidence>
<evidence type="ECO:0000256" key="4">
    <source>
        <dbReference type="ARBA" id="ARBA00008233"/>
    </source>
</evidence>
<dbReference type="Pfam" id="PF16026">
    <property type="entry name" value="MIEAP"/>
    <property type="match status" value="1"/>
</dbReference>
<keyword evidence="6" id="KW-0963">Cytoplasm</keyword>
<evidence type="ECO:0000256" key="13">
    <source>
        <dbReference type="SAM" id="MobiDB-lite"/>
    </source>
</evidence>
<keyword evidence="8" id="KW-0175">Coiled coil</keyword>
<evidence type="ECO:0000313" key="15">
    <source>
        <dbReference type="EMBL" id="CAH3046950.1"/>
    </source>
</evidence>
<evidence type="ECO:0000256" key="5">
    <source>
        <dbReference type="ARBA" id="ARBA00019863"/>
    </source>
</evidence>
<evidence type="ECO:0000256" key="6">
    <source>
        <dbReference type="ARBA" id="ARBA00022490"/>
    </source>
</evidence>
<evidence type="ECO:0000256" key="10">
    <source>
        <dbReference type="ARBA" id="ARBA00023128"/>
    </source>
</evidence>
<feature type="region of interest" description="Disordered" evidence="13">
    <location>
        <begin position="159"/>
        <end position="178"/>
    </location>
</feature>
<keyword evidence="9" id="KW-0446">Lipid-binding</keyword>
<feature type="region of interest" description="Disordered" evidence="13">
    <location>
        <begin position="197"/>
        <end position="219"/>
    </location>
</feature>
<feature type="compositionally biased region" description="Polar residues" evidence="13">
    <location>
        <begin position="210"/>
        <end position="219"/>
    </location>
</feature>
<comment type="subcellular location">
    <subcellularLocation>
        <location evidence="3">Cytoplasm</location>
    </subcellularLocation>
    <subcellularLocation>
        <location evidence="2">Mitochondrion matrix</location>
    </subcellularLocation>
    <subcellularLocation>
        <location evidence="1">Mitochondrion outer membrane</location>
    </subcellularLocation>
</comment>
<reference evidence="15 16" key="1">
    <citation type="submission" date="2022-05" db="EMBL/GenBank/DDBJ databases">
        <authorList>
            <consortium name="Genoscope - CEA"/>
            <person name="William W."/>
        </authorList>
    </citation>
    <scope>NUCLEOTIDE SEQUENCE [LARGE SCALE GENOMIC DNA]</scope>
</reference>
<comment type="caution">
    <text evidence="15">The sequence shown here is derived from an EMBL/GenBank/DDBJ whole genome shotgun (WGS) entry which is preliminary data.</text>
</comment>
<keyword evidence="16" id="KW-1185">Reference proteome</keyword>
<dbReference type="PANTHER" id="PTHR21771:SF1">
    <property type="entry name" value="MITOCHONDRIA-EATING PROTEIN"/>
    <property type="match status" value="1"/>
</dbReference>
<keyword evidence="7" id="KW-1000">Mitochondrion outer membrane</keyword>
<organism evidence="15 16">
    <name type="scientific">Porites lobata</name>
    <dbReference type="NCBI Taxonomy" id="104759"/>
    <lineage>
        <taxon>Eukaryota</taxon>
        <taxon>Metazoa</taxon>
        <taxon>Cnidaria</taxon>
        <taxon>Anthozoa</taxon>
        <taxon>Hexacorallia</taxon>
        <taxon>Scleractinia</taxon>
        <taxon>Fungiina</taxon>
        <taxon>Poritidae</taxon>
        <taxon>Porites</taxon>
    </lineage>
</organism>
<dbReference type="InterPro" id="IPR026169">
    <property type="entry name" value="MIEAP"/>
</dbReference>
<evidence type="ECO:0000256" key="7">
    <source>
        <dbReference type="ARBA" id="ARBA00022787"/>
    </source>
</evidence>
<accession>A0ABN8NAY8</accession>
<sequence>MEPGRRYFSSPLLPRHNRTWELESNRTDPKILVAFDAQFLRQLRQLPDELELLKRHCNSGTKSTFRSEAWDDQPQYQQWSTREERLKLEYAEEYVKLQNRYRDQLMKETESYQRENENLRKQLEKWEKVATEKDEEITALKTKVEELQQHVAMSDRLKRGMERYSDGSAQELQKTRQALHAKETELERLKERLAAVSERRVRSDQRKSENTLSTNRQSQLESEYVTEFKDGARVDAVELITNRATRHGTKPSARDYLTFCRLACFIFETAFECAMKAKTTFEKVTTDALDILSSNAPAIGLNKSEFQNKVIFYGNKSQDALSEVMILVKEEAKTHDLNSLINLVKRAIETKWIRDNDILPSYHSTVIYSLDEYIKYCTRFAWCMVSQVPPLEIEYKNKVFDSRTHVLSQAFSFGGENCPDHRRRHPKAQQTIMCYLWPTLQDCQGKVIVKGEVILSKR</sequence>
<name>A0ABN8NAY8_9CNID</name>
<proteinExistence type="inferred from homology"/>
<protein>
    <recommendedName>
        <fullName evidence="5">Mitochondria-eating protein</fullName>
    </recommendedName>
    <alternativeName>
        <fullName evidence="12">Spermatogenesis-associated protein 18</fullName>
    </alternativeName>
</protein>
<dbReference type="InterPro" id="IPR031981">
    <property type="entry name" value="MIEAP_C"/>
</dbReference>
<keyword evidence="11" id="KW-0472">Membrane</keyword>
<evidence type="ECO:0000313" key="16">
    <source>
        <dbReference type="Proteomes" id="UP001159405"/>
    </source>
</evidence>
<comment type="similarity">
    <text evidence="4">Belongs to the MIEAP family.</text>
</comment>
<evidence type="ECO:0000256" key="11">
    <source>
        <dbReference type="ARBA" id="ARBA00023136"/>
    </source>
</evidence>
<feature type="compositionally biased region" description="Basic and acidic residues" evidence="13">
    <location>
        <begin position="197"/>
        <end position="209"/>
    </location>
</feature>
<evidence type="ECO:0000256" key="2">
    <source>
        <dbReference type="ARBA" id="ARBA00004305"/>
    </source>
</evidence>
<evidence type="ECO:0000259" key="14">
    <source>
        <dbReference type="Pfam" id="PF16026"/>
    </source>
</evidence>
<keyword evidence="10" id="KW-0496">Mitochondrion</keyword>
<evidence type="ECO:0000256" key="12">
    <source>
        <dbReference type="ARBA" id="ARBA00032687"/>
    </source>
</evidence>
<gene>
    <name evidence="15" type="ORF">PLOB_00009920</name>
</gene>
<dbReference type="EMBL" id="CALNXK010000015">
    <property type="protein sequence ID" value="CAH3046950.1"/>
    <property type="molecule type" value="Genomic_DNA"/>
</dbReference>